<dbReference type="Pfam" id="PF13645">
    <property type="entry name" value="YkuD_2"/>
    <property type="match status" value="1"/>
</dbReference>
<reference evidence="2" key="1">
    <citation type="journal article" date="2019" name="Int. J. Syst. Evol. Microbiol.">
        <title>The Global Catalogue of Microorganisms (GCM) 10K type strain sequencing project: providing services to taxonomists for standard genome sequencing and annotation.</title>
        <authorList>
            <consortium name="The Broad Institute Genomics Platform"/>
            <consortium name="The Broad Institute Genome Sequencing Center for Infectious Disease"/>
            <person name="Wu L."/>
            <person name="Ma J."/>
        </authorList>
    </citation>
    <scope>NUCLEOTIDE SEQUENCE [LARGE SCALE GENOMIC DNA]</scope>
    <source>
        <strain evidence="2">CCUG 62114</strain>
    </source>
</reference>
<evidence type="ECO:0000313" key="2">
    <source>
        <dbReference type="Proteomes" id="UP001596997"/>
    </source>
</evidence>
<dbReference type="PANTHER" id="PTHR38477">
    <property type="entry name" value="HYPOTHETICAL EXPORTED PROTEIN"/>
    <property type="match status" value="1"/>
</dbReference>
<organism evidence="1 2">
    <name type="scientific">Pseudofulvibacter geojedonensis</name>
    <dbReference type="NCBI Taxonomy" id="1123758"/>
    <lineage>
        <taxon>Bacteria</taxon>
        <taxon>Pseudomonadati</taxon>
        <taxon>Bacteroidota</taxon>
        <taxon>Flavobacteriia</taxon>
        <taxon>Flavobacteriales</taxon>
        <taxon>Flavobacteriaceae</taxon>
        <taxon>Pseudofulvibacter</taxon>
    </lineage>
</organism>
<dbReference type="Proteomes" id="UP001596997">
    <property type="component" value="Unassembled WGS sequence"/>
</dbReference>
<evidence type="ECO:0000313" key="1">
    <source>
        <dbReference type="EMBL" id="MFD0962986.1"/>
    </source>
</evidence>
<proteinExistence type="predicted"/>
<name>A0ABW3HZI1_9FLAO</name>
<dbReference type="PANTHER" id="PTHR38477:SF1">
    <property type="entry name" value="MUREIN L,D-TRANSPEPTIDASE CATALYTIC DOMAIN FAMILY PROTEIN"/>
    <property type="match status" value="1"/>
</dbReference>
<gene>
    <name evidence="1" type="ORF">ACFQ1O_03095</name>
</gene>
<sequence length="231" mass="26471">MKYLFFILTLVTCWSCTNKKSTVPNNETEFNLKQDFILLQKKNDSIKKVLAELLLVKKRTQTKALEALAYAKKNNFNTHYTILVDMSIHSGKKRLFVWDFKEQKIIKQGLCSHGCCSEPWGADYTKEKPVFSNTPDSHCSSLGKYKIGKRGYSNWGINVNYKLHGLESSNSNAFKRVIVLHSWKEVADTETYPNGTPEGWGCPAVSNSLMKELDNLLQKETKPLLFWIYTA</sequence>
<dbReference type="EMBL" id="JBHTJM010000002">
    <property type="protein sequence ID" value="MFD0962986.1"/>
    <property type="molecule type" value="Genomic_DNA"/>
</dbReference>
<dbReference type="RefSeq" id="WP_377713199.1">
    <property type="nucleotide sequence ID" value="NZ_JBHTJM010000002.1"/>
</dbReference>
<keyword evidence="2" id="KW-1185">Reference proteome</keyword>
<protein>
    <submittedName>
        <fullName evidence="1">Murein L,D-transpeptidase catalytic domain-containing protein</fullName>
    </submittedName>
</protein>
<dbReference type="InterPro" id="IPR032676">
    <property type="entry name" value="YkuD_2"/>
</dbReference>
<accession>A0ABW3HZI1</accession>
<comment type="caution">
    <text evidence="1">The sequence shown here is derived from an EMBL/GenBank/DDBJ whole genome shotgun (WGS) entry which is preliminary data.</text>
</comment>